<dbReference type="PANTHER" id="PTHR33710">
    <property type="entry name" value="BNAC02G09200D PROTEIN"/>
    <property type="match status" value="1"/>
</dbReference>
<dbReference type="InterPro" id="IPR036691">
    <property type="entry name" value="Endo/exonu/phosph_ase_sf"/>
</dbReference>
<dbReference type="EMBL" id="KV021205">
    <property type="protein sequence ID" value="KZV14248.1"/>
    <property type="molecule type" value="Genomic_DNA"/>
</dbReference>
<organism evidence="2 3">
    <name type="scientific">Dorcoceras hygrometricum</name>
    <dbReference type="NCBI Taxonomy" id="472368"/>
    <lineage>
        <taxon>Eukaryota</taxon>
        <taxon>Viridiplantae</taxon>
        <taxon>Streptophyta</taxon>
        <taxon>Embryophyta</taxon>
        <taxon>Tracheophyta</taxon>
        <taxon>Spermatophyta</taxon>
        <taxon>Magnoliopsida</taxon>
        <taxon>eudicotyledons</taxon>
        <taxon>Gunneridae</taxon>
        <taxon>Pentapetalae</taxon>
        <taxon>asterids</taxon>
        <taxon>lamiids</taxon>
        <taxon>Lamiales</taxon>
        <taxon>Gesneriaceae</taxon>
        <taxon>Didymocarpoideae</taxon>
        <taxon>Trichosporeae</taxon>
        <taxon>Loxocarpinae</taxon>
        <taxon>Dorcoceras</taxon>
    </lineage>
</organism>
<proteinExistence type="predicted"/>
<dbReference type="AlphaFoldDB" id="A0A2Z6ZY78"/>
<evidence type="ECO:0000313" key="3">
    <source>
        <dbReference type="Proteomes" id="UP000250235"/>
    </source>
</evidence>
<dbReference type="Proteomes" id="UP000250235">
    <property type="component" value="Unassembled WGS sequence"/>
</dbReference>
<reference evidence="2 3" key="1">
    <citation type="journal article" date="2015" name="Proc. Natl. Acad. Sci. U.S.A.">
        <title>The resurrection genome of Boea hygrometrica: A blueprint for survival of dehydration.</title>
        <authorList>
            <person name="Xiao L."/>
            <person name="Yang G."/>
            <person name="Zhang L."/>
            <person name="Yang X."/>
            <person name="Zhao S."/>
            <person name="Ji Z."/>
            <person name="Zhou Q."/>
            <person name="Hu M."/>
            <person name="Wang Y."/>
            <person name="Chen M."/>
            <person name="Xu Y."/>
            <person name="Jin H."/>
            <person name="Xiao X."/>
            <person name="Hu G."/>
            <person name="Bao F."/>
            <person name="Hu Y."/>
            <person name="Wan P."/>
            <person name="Li L."/>
            <person name="Deng X."/>
            <person name="Kuang T."/>
            <person name="Xiang C."/>
            <person name="Zhu J.K."/>
            <person name="Oliver M.J."/>
            <person name="He Y."/>
        </authorList>
    </citation>
    <scope>NUCLEOTIDE SEQUENCE [LARGE SCALE GENOMIC DNA]</scope>
    <source>
        <strain evidence="3">cv. XS01</strain>
    </source>
</reference>
<dbReference type="PANTHER" id="PTHR33710:SF71">
    <property type="entry name" value="ENDONUCLEASE_EXONUCLEASE_PHOSPHATASE DOMAIN-CONTAINING PROTEIN"/>
    <property type="match status" value="1"/>
</dbReference>
<name>A0A2Z6ZY78_9LAMI</name>
<dbReference type="Gene3D" id="3.60.10.10">
    <property type="entry name" value="Endonuclease/exonuclease/phosphatase"/>
    <property type="match status" value="1"/>
</dbReference>
<dbReference type="OrthoDB" id="913872at2759"/>
<evidence type="ECO:0000313" key="2">
    <source>
        <dbReference type="EMBL" id="KZV14248.1"/>
    </source>
</evidence>
<dbReference type="Pfam" id="PF03372">
    <property type="entry name" value="Exo_endo_phos"/>
    <property type="match status" value="1"/>
</dbReference>
<dbReference type="InterPro" id="IPR005135">
    <property type="entry name" value="Endo/exonuclease/phosphatase"/>
</dbReference>
<accession>A0A2Z6ZY78</accession>
<dbReference type="SUPFAM" id="SSF56219">
    <property type="entry name" value="DNase I-like"/>
    <property type="match status" value="1"/>
</dbReference>
<keyword evidence="3" id="KW-1185">Reference proteome</keyword>
<protein>
    <recommendedName>
        <fullName evidence="1">Endonuclease/exonuclease/phosphatase domain-containing protein</fullName>
    </recommendedName>
</protein>
<evidence type="ECO:0000259" key="1">
    <source>
        <dbReference type="Pfam" id="PF03372"/>
    </source>
</evidence>
<sequence length="561" mass="64531">MKVACWNIRGFHKPLKHKSVQAMMRKHNLDVVCILETKLHTLEIDSIMNKKFSAMEYAHNFLQHDNGRILVMWNALCVKVDVISTHAQAMHLHTTCLKTSKAFFLTFVYGLHSIYDRMPLWEFLKFLNNSITIPWMVIGDFNSILSQDDKCGGSLVTNREIRDFVDCVTCLDLVDTQHVGCFYTWSNNVVCTKLDRVLINSTWLNSEFDAFTEFLAPGCISDHSLSITNIFRSNYRRNIPFKFFNMWSLHDDFDGVVRNNWFYNGRGTHQFVLKKKLSNLKKPMKQLNLMHFSHISSRAAAAKRNLEDLQHCFLNGQPIDEDIREARRKADILLQAESMFLMQKSKCNYLRDGDRCSKFFYDMIKRNAKRNKIVVITKADGQHTMEPKGISTEFTTHFHNLLGNAFHRAPFDDTWLSDGPTLSATDADALSAMVTIDEVFSALSCIANDKAPGPDGFGSLFFKRSWPTIGMDIFLAVSEFFERGKLLKQWNHAAITLVPKSSHASRVGDYRPISCCTVFYKIIAKILAMRLAPFIANLLTKRRLLSFRADLLLIISTWLRK</sequence>
<gene>
    <name evidence="2" type="ORF">F511_44063</name>
</gene>
<dbReference type="GO" id="GO:0003824">
    <property type="term" value="F:catalytic activity"/>
    <property type="evidence" value="ECO:0007669"/>
    <property type="project" value="InterPro"/>
</dbReference>
<feature type="domain" description="Endonuclease/exonuclease/phosphatase" evidence="1">
    <location>
        <begin position="6"/>
        <end position="223"/>
    </location>
</feature>